<protein>
    <submittedName>
        <fullName evidence="11">Uncharacterized protein LOC115623821</fullName>
    </submittedName>
</protein>
<feature type="compositionally biased region" description="Low complexity" evidence="7">
    <location>
        <begin position="1264"/>
        <end position="1276"/>
    </location>
</feature>
<evidence type="ECO:0000259" key="9">
    <source>
        <dbReference type="Pfam" id="PF00135"/>
    </source>
</evidence>
<organism evidence="10 11">
    <name type="scientific">Drosophila lebanonensis</name>
    <name type="common">Fruit fly</name>
    <name type="synonym">Scaptodrosophila lebanonensis</name>
    <dbReference type="NCBI Taxonomy" id="7225"/>
    <lineage>
        <taxon>Eukaryota</taxon>
        <taxon>Metazoa</taxon>
        <taxon>Ecdysozoa</taxon>
        <taxon>Arthropoda</taxon>
        <taxon>Hexapoda</taxon>
        <taxon>Insecta</taxon>
        <taxon>Pterygota</taxon>
        <taxon>Neoptera</taxon>
        <taxon>Endopterygota</taxon>
        <taxon>Diptera</taxon>
        <taxon>Brachycera</taxon>
        <taxon>Muscomorpha</taxon>
        <taxon>Ephydroidea</taxon>
        <taxon>Drosophilidae</taxon>
        <taxon>Scaptodrosophila</taxon>
    </lineage>
</organism>
<feature type="domain" description="Carboxylesterase type B" evidence="9">
    <location>
        <begin position="208"/>
        <end position="764"/>
    </location>
</feature>
<evidence type="ECO:0000256" key="5">
    <source>
        <dbReference type="ARBA" id="ARBA00023157"/>
    </source>
</evidence>
<name>A0A6J2TFL8_DROLE</name>
<evidence type="ECO:0000256" key="1">
    <source>
        <dbReference type="ARBA" id="ARBA00005964"/>
    </source>
</evidence>
<keyword evidence="8" id="KW-1133">Transmembrane helix</keyword>
<feature type="compositionally biased region" description="Polar residues" evidence="7">
    <location>
        <begin position="847"/>
        <end position="865"/>
    </location>
</feature>
<gene>
    <name evidence="11" type="primary">LOC115623821</name>
</gene>
<dbReference type="Proteomes" id="UP000504634">
    <property type="component" value="Unplaced"/>
</dbReference>
<dbReference type="PANTHER" id="PTHR43903">
    <property type="entry name" value="NEUROLIGIN"/>
    <property type="match status" value="1"/>
</dbReference>
<evidence type="ECO:0000256" key="2">
    <source>
        <dbReference type="ARBA" id="ARBA00022487"/>
    </source>
</evidence>
<dbReference type="PROSITE" id="PS00941">
    <property type="entry name" value="CARBOXYLESTERASE_B_2"/>
    <property type="match status" value="1"/>
</dbReference>
<evidence type="ECO:0000256" key="8">
    <source>
        <dbReference type="SAM" id="Phobius"/>
    </source>
</evidence>
<dbReference type="Gene3D" id="3.40.50.1820">
    <property type="entry name" value="alpha/beta hydrolase"/>
    <property type="match status" value="1"/>
</dbReference>
<keyword evidence="8" id="KW-0812">Transmembrane</keyword>
<keyword evidence="5" id="KW-1015">Disulfide bond</keyword>
<keyword evidence="4" id="KW-0378">Hydrolase</keyword>
<feature type="transmembrane region" description="Helical" evidence="8">
    <location>
        <begin position="894"/>
        <end position="915"/>
    </location>
</feature>
<dbReference type="PROSITE" id="PS00122">
    <property type="entry name" value="CARBOXYLESTERASE_B_1"/>
    <property type="match status" value="1"/>
</dbReference>
<feature type="region of interest" description="Disordered" evidence="7">
    <location>
        <begin position="1"/>
        <end position="21"/>
    </location>
</feature>
<dbReference type="OrthoDB" id="3200163at2759"/>
<keyword evidence="8" id="KW-0472">Membrane</keyword>
<reference evidence="11" key="1">
    <citation type="submission" date="2025-08" db="UniProtKB">
        <authorList>
            <consortium name="RefSeq"/>
        </authorList>
    </citation>
    <scope>IDENTIFICATION</scope>
    <source>
        <strain evidence="11">11010-0011.00</strain>
        <tissue evidence="11">Whole body</tissue>
    </source>
</reference>
<dbReference type="RefSeq" id="XP_030374225.1">
    <property type="nucleotide sequence ID" value="XM_030518365.1"/>
</dbReference>
<evidence type="ECO:0000313" key="11">
    <source>
        <dbReference type="RefSeq" id="XP_030374225.1"/>
    </source>
</evidence>
<keyword evidence="6" id="KW-0325">Glycoprotein</keyword>
<dbReference type="SUPFAM" id="SSF53474">
    <property type="entry name" value="alpha/beta-Hydrolases"/>
    <property type="match status" value="1"/>
</dbReference>
<dbReference type="InterPro" id="IPR002018">
    <property type="entry name" value="CarbesteraseB"/>
</dbReference>
<feature type="region of interest" description="Disordered" evidence="7">
    <location>
        <begin position="1470"/>
        <end position="1532"/>
    </location>
</feature>
<evidence type="ECO:0000256" key="6">
    <source>
        <dbReference type="ARBA" id="ARBA00023180"/>
    </source>
</evidence>
<evidence type="ECO:0000256" key="4">
    <source>
        <dbReference type="ARBA" id="ARBA00022801"/>
    </source>
</evidence>
<evidence type="ECO:0000256" key="3">
    <source>
        <dbReference type="ARBA" id="ARBA00022729"/>
    </source>
</evidence>
<dbReference type="GeneID" id="115623821"/>
<dbReference type="InterPro" id="IPR019819">
    <property type="entry name" value="Carboxylesterase_B_CS"/>
</dbReference>
<dbReference type="InterPro" id="IPR051093">
    <property type="entry name" value="Neuroligin/BSAL"/>
</dbReference>
<feature type="region of interest" description="Disordered" evidence="7">
    <location>
        <begin position="835"/>
        <end position="885"/>
    </location>
</feature>
<feature type="region of interest" description="Disordered" evidence="7">
    <location>
        <begin position="169"/>
        <end position="205"/>
    </location>
</feature>
<evidence type="ECO:0000313" key="10">
    <source>
        <dbReference type="Proteomes" id="UP000504634"/>
    </source>
</evidence>
<dbReference type="GO" id="GO:0052689">
    <property type="term" value="F:carboxylic ester hydrolase activity"/>
    <property type="evidence" value="ECO:0007669"/>
    <property type="project" value="UniProtKB-KW"/>
</dbReference>
<proteinExistence type="inferred from homology"/>
<feature type="region of interest" description="Disordered" evidence="7">
    <location>
        <begin position="1164"/>
        <end position="1244"/>
    </location>
</feature>
<dbReference type="Pfam" id="PF00135">
    <property type="entry name" value="COesterase"/>
    <property type="match status" value="1"/>
</dbReference>
<comment type="similarity">
    <text evidence="1">Belongs to the type-B carboxylesterase/lipase family.</text>
</comment>
<dbReference type="InterPro" id="IPR029058">
    <property type="entry name" value="AB_hydrolase_fold"/>
</dbReference>
<sequence length="1532" mass="166988">MECNRAPEPEERGQHKPGQSDMLNISIVGVVELPGNHKQLGADCCRGRSLLRGVAGGAIAITAATTTVEAVEEATAVPPKSIAETHKGNELENATKLRETTKQENAFIGDITIATTPINIAATTSLPDATSLASNSIVHQLFKQAKPREQPEKFELNLRQKLALLLASEEEPPEAETIHSNTDKESSTSTTHHPERRHAVPDKLQYTKEIQIKQGRLMGITRRFQLTTGLRDVDQYLGLPYAESPIGSRRFMPPGAPLPWQGLKIARHLPPVCPQKLPDISSQSSVNMSRGRYRHLTRLMPYLKTENEDCLYLNLYVPHEELLATPRLHPVLVYLHGESFEWNSGNAYDGSVLASYGQVIVVTVNYRLGVLGFMRPSIDEHNIANYALLDQIAALHWIKENIGSFGGDNSRVTLMGHSTGAACVNYLMVSPVASGLFHRAILMSGSAMSDWAASNRTLELTMQIAHSLDCPLGGNGAAGDDDDDALLECLRQRRYQDILHIPTTFQQFSTSLGPIVDGHVIPNQPYKVMGHYTEHFSRYDLLFGITESESYHTLAALALEKGLGENERDNLLRRYMKSRFDVRPDLALAATLKKYQDMYNNPINATNLEHRDVVLDILSDARVVGPLLQTGLFHADVNRRNYMYVFGHNSATGPYANLPHSIMGEELAFIFGAPLAPAGPFSSHNYSVQEKLLSEAVMAYWTNFVKTGNPKAPWQGTFINSHALEWDRYDLDWPEFNKRGQAYLNIGIPPTVGYKYRQIYMNFWNKELPDELNQIAAIQEQHQQPGSEVITGHMSKYGTRDNGAEDPVRTLKLLLQDPLAGGDGELTPVAAENMYNAPPTFGHVNKQHQQQEGTTSSDVEQQSQAAVDDSVGNGENGGATGSDPVAKSETTLQLLIALIAVFIVLNLVIYATFLLQKRRKRVTSLQRKLGGILSYDGATDDELKRTASKSHDGDDSYILDMVRKTNTYEAIKTAQRSPINGYGITRQLSSSTVDTHTKVCEWMSGHGLGGHTLPKSSSPAFSSLSGSFASKPAHGQPSQCLDGRIIICQDIEVTDADLLTPQHMHESEHNFHYELLLQRQNSALTEPSDVPLPPQYQHQHSRSDPVDMILNQHLTADEQVTSFVHADDVDINVTSRDDSKIEQVLPLTAAQQLELLRQRNYPKVLPTTTSSGAQRDSDSPPMTIDLSRSYKRNSLPPQSYSFGAPLPPPRSVSSTLGRQTSRRRDSSNITTSPLMLAQDCGEDDGSGEVKITENTLIVGPIVPKSPKSTKAPKTPTMRAEPVPSTLSQPAAGGKLSGSFQSFESVPPPHEATPPHMLPGTAQRTERIYAIQPTTTAATMPAVTPTTPTTPNWPAPNGALYAQPQKSASKTSLIPKMLPQAGRERDAQAGGEVTETTATAADKAEAAGAAEAAATAEEEAEVEARVTAAAVCLPQTRIPQLQRNSMETAKDKGTTAAAATTIATAIETTTPKTNAARSVSAISGGSTSSWCSSNSSSHCSSTASTSSSSSTGTVRTELQQSQHQPSKSITTNI</sequence>
<feature type="compositionally biased region" description="Polar residues" evidence="7">
    <location>
        <begin position="1513"/>
        <end position="1532"/>
    </location>
</feature>
<feature type="compositionally biased region" description="Low complexity" evidence="7">
    <location>
        <begin position="1470"/>
        <end position="1512"/>
    </location>
</feature>
<keyword evidence="3" id="KW-0732">Signal</keyword>
<evidence type="ECO:0000256" key="7">
    <source>
        <dbReference type="SAM" id="MobiDB-lite"/>
    </source>
</evidence>
<dbReference type="InterPro" id="IPR019826">
    <property type="entry name" value="Carboxylesterase_B_AS"/>
</dbReference>
<keyword evidence="10" id="KW-1185">Reference proteome</keyword>
<feature type="compositionally biased region" description="Basic and acidic residues" evidence="7">
    <location>
        <begin position="1"/>
        <end position="14"/>
    </location>
</feature>
<keyword evidence="2" id="KW-0719">Serine esterase</keyword>
<feature type="region of interest" description="Disordered" evidence="7">
    <location>
        <begin position="1260"/>
        <end position="1294"/>
    </location>
</feature>
<dbReference type="FunFam" id="3.40.50.1820:FF:000138">
    <property type="entry name" value="Neuroligin-1-like Protein"/>
    <property type="match status" value="1"/>
</dbReference>
<accession>A0A6J2TFL8</accession>